<dbReference type="GO" id="GO:0016301">
    <property type="term" value="F:kinase activity"/>
    <property type="evidence" value="ECO:0007669"/>
    <property type="project" value="TreeGrafter"/>
</dbReference>
<dbReference type="HOGENOM" id="CLU_138435_2_1_11"/>
<dbReference type="Gene3D" id="2.40.33.40">
    <property type="entry name" value="Phosphotransferase system, glucitol/sorbitol-specific IIA component"/>
    <property type="match status" value="1"/>
</dbReference>
<dbReference type="EMBL" id="JDYK01000015">
    <property type="protein sequence ID" value="EWS80406.1"/>
    <property type="molecule type" value="Genomic_DNA"/>
</dbReference>
<dbReference type="PROSITE" id="PS51097">
    <property type="entry name" value="PTS_EIIA_TYPE_5"/>
    <property type="match status" value="1"/>
</dbReference>
<dbReference type="SUPFAM" id="SSF141530">
    <property type="entry name" value="PTSIIA/GutA-like"/>
    <property type="match status" value="1"/>
</dbReference>
<dbReference type="InterPro" id="IPR036665">
    <property type="entry name" value="PTS_IIA_glucitol/sorbitol_sf"/>
</dbReference>
<sequence>MTTELYTSTVTGIGADAPGMFEAGVIILFGEPVPPALADVSVVHAHTGELARDIEPGDVIAIGPAEYRVEQIGEQASGNMRELGHLVLYVDAGEQKLLPGAVHVTGPAPAPQTGARITVRAGG</sequence>
<dbReference type="InterPro" id="IPR004716">
    <property type="entry name" value="PTS_IIA_glucitol/sorbitol-sp"/>
</dbReference>
<dbReference type="GO" id="GO:0008982">
    <property type="term" value="F:protein-N(PI)-phosphohistidine-sugar phosphotransferase activity"/>
    <property type="evidence" value="ECO:0007669"/>
    <property type="project" value="InterPro"/>
</dbReference>
<proteinExistence type="predicted"/>
<dbReference type="GO" id="GO:0005737">
    <property type="term" value="C:cytoplasm"/>
    <property type="evidence" value="ECO:0007669"/>
    <property type="project" value="InterPro"/>
</dbReference>
<keyword evidence="3" id="KW-1185">Reference proteome</keyword>
<dbReference type="PANTHER" id="PTHR40398">
    <property type="entry name" value="PTS SYSTEM GLUCITOL/SORBITOL-SPECIFIC EIIA COMPONENT"/>
    <property type="match status" value="1"/>
</dbReference>
<accession>Z9JRH8</accession>
<evidence type="ECO:0000256" key="1">
    <source>
        <dbReference type="PROSITE-ProRule" id="PRU00420"/>
    </source>
</evidence>
<dbReference type="Proteomes" id="UP000023067">
    <property type="component" value="Unassembled WGS sequence"/>
</dbReference>
<dbReference type="GO" id="GO:0009401">
    <property type="term" value="P:phosphoenolpyruvate-dependent sugar phosphotransferase system"/>
    <property type="evidence" value="ECO:0007669"/>
    <property type="project" value="InterPro"/>
</dbReference>
<evidence type="ECO:0000313" key="3">
    <source>
        <dbReference type="Proteomes" id="UP000023067"/>
    </source>
</evidence>
<dbReference type="PANTHER" id="PTHR40398:SF1">
    <property type="entry name" value="PTS SYSTEM GLUCITOL_SORBITOL-SPECIFIC EIIA COMPONENT"/>
    <property type="match status" value="1"/>
</dbReference>
<gene>
    <name evidence="2" type="ORF">BF93_03260</name>
</gene>
<feature type="modified residue" description="Phosphohistidine; by HPr" evidence="1">
    <location>
        <position position="44"/>
    </location>
</feature>
<comment type="caution">
    <text evidence="2">The sequence shown here is derived from an EMBL/GenBank/DDBJ whole genome shotgun (WGS) entry which is preliminary data.</text>
</comment>
<dbReference type="RefSeq" id="WP_038373350.1">
    <property type="nucleotide sequence ID" value="NZ_BAAAOW010000006.1"/>
</dbReference>
<protein>
    <submittedName>
        <fullName evidence="2">PTS sorbitol transporter subunit IIA</fullName>
    </submittedName>
</protein>
<dbReference type="OrthoDB" id="3625833at2"/>
<dbReference type="eggNOG" id="COG3731">
    <property type="taxonomic scope" value="Bacteria"/>
</dbReference>
<dbReference type="AlphaFoldDB" id="Z9JRH8"/>
<name>Z9JRH8_9MICO</name>
<organism evidence="2 3">
    <name type="scientific">Brachybacterium phenoliresistens</name>
    <dbReference type="NCBI Taxonomy" id="396014"/>
    <lineage>
        <taxon>Bacteria</taxon>
        <taxon>Bacillati</taxon>
        <taxon>Actinomycetota</taxon>
        <taxon>Actinomycetes</taxon>
        <taxon>Micrococcales</taxon>
        <taxon>Dermabacteraceae</taxon>
        <taxon>Brachybacterium</taxon>
    </lineage>
</organism>
<dbReference type="PATRIC" id="fig|396014.3.peg.2680"/>
<dbReference type="STRING" id="396014.BF93_03260"/>
<evidence type="ECO:0000313" key="2">
    <source>
        <dbReference type="EMBL" id="EWS80406.1"/>
    </source>
</evidence>
<dbReference type="Pfam" id="PF03829">
    <property type="entry name" value="PTSIIA_gutA"/>
    <property type="match status" value="1"/>
</dbReference>
<reference evidence="2 3" key="1">
    <citation type="submission" date="2014-02" db="EMBL/GenBank/DDBJ databases">
        <title>Genome sequence of Brachybacterium phenoliresistens strain W13A50.</title>
        <authorList>
            <person name="Wang X."/>
        </authorList>
    </citation>
    <scope>NUCLEOTIDE SEQUENCE [LARGE SCALE GENOMIC DNA]</scope>
    <source>
        <strain evidence="2 3">W13A50</strain>
    </source>
</reference>